<dbReference type="GO" id="GO:0005524">
    <property type="term" value="F:ATP binding"/>
    <property type="evidence" value="ECO:0007669"/>
    <property type="project" value="UniProtKB-KW"/>
</dbReference>
<keyword evidence="7" id="KW-0319">Glycerol metabolism</keyword>
<dbReference type="SMART" id="SM01120">
    <property type="entry name" value="Dak2"/>
    <property type="match status" value="1"/>
</dbReference>
<dbReference type="eggNOG" id="KOG2426">
    <property type="taxonomic scope" value="Eukaryota"/>
</dbReference>
<evidence type="ECO:0000256" key="2">
    <source>
        <dbReference type="ARBA" id="ARBA00004778"/>
    </source>
</evidence>
<keyword evidence="8" id="KW-0067">ATP-binding</keyword>
<dbReference type="Gene3D" id="3.40.50.10440">
    <property type="entry name" value="Dihydroxyacetone kinase, domain 1"/>
    <property type="match status" value="1"/>
</dbReference>
<evidence type="ECO:0000256" key="7">
    <source>
        <dbReference type="ARBA" id="ARBA00022798"/>
    </source>
</evidence>
<feature type="binding site" evidence="12">
    <location>
        <begin position="56"/>
        <end position="59"/>
    </location>
    <ligand>
        <name>substrate</name>
    </ligand>
</feature>
<dbReference type="GO" id="GO:0019588">
    <property type="term" value="P:anaerobic glycerol catabolic process"/>
    <property type="evidence" value="ECO:0007669"/>
    <property type="project" value="UniProtKB-UniPathway"/>
</dbReference>
<protein>
    <submittedName>
        <fullName evidence="15">Dihydroxyacetone kinase Dak2</fullName>
    </submittedName>
</protein>
<dbReference type="GO" id="GO:0050354">
    <property type="term" value="F:triokinase activity"/>
    <property type="evidence" value="ECO:0007669"/>
    <property type="project" value="UniProtKB-EC"/>
</dbReference>
<dbReference type="InterPro" id="IPR036117">
    <property type="entry name" value="DhaL_dom_sf"/>
</dbReference>
<comment type="pathway">
    <text evidence="2">Polyol metabolism; glycerol fermentation; glycerone phosphate from glycerol (oxidative route): step 2/2.</text>
</comment>
<dbReference type="HOGENOM" id="CLU_017054_6_0_1"/>
<reference evidence="16" key="1">
    <citation type="journal article" date="2014" name="Genome Announc.">
        <title>Draft genome sequence of the formaldehyde-resistant fungus Byssochlamys spectabilis No. 5 (anamorph Paecilomyces variotii No. 5) (NBRC109023).</title>
        <authorList>
            <person name="Oka T."/>
            <person name="Ekino K."/>
            <person name="Fukuda K."/>
            <person name="Nomura Y."/>
        </authorList>
    </citation>
    <scope>NUCLEOTIDE SEQUENCE [LARGE SCALE GENOMIC DNA]</scope>
    <source>
        <strain evidence="16">No. 5 / NBRC 109023</strain>
    </source>
</reference>
<evidence type="ECO:0000313" key="16">
    <source>
        <dbReference type="Proteomes" id="UP000018001"/>
    </source>
</evidence>
<dbReference type="Gene3D" id="1.25.40.340">
    <property type="match status" value="1"/>
</dbReference>
<gene>
    <name evidence="15" type="ORF">PVAR5_5975</name>
</gene>
<dbReference type="Gene3D" id="3.30.1180.20">
    <property type="entry name" value="Dihydroxyacetone kinase, domain 2"/>
    <property type="match status" value="1"/>
</dbReference>
<dbReference type="PROSITE" id="PS51480">
    <property type="entry name" value="DHAL"/>
    <property type="match status" value="1"/>
</dbReference>
<dbReference type="Pfam" id="PF02733">
    <property type="entry name" value="Dak1"/>
    <property type="match status" value="1"/>
</dbReference>
<dbReference type="InParanoid" id="V5G5P1"/>
<evidence type="ECO:0000259" key="14">
    <source>
        <dbReference type="PROSITE" id="PS51481"/>
    </source>
</evidence>
<dbReference type="InterPro" id="IPR004007">
    <property type="entry name" value="DhaL_dom"/>
</dbReference>
<dbReference type="GO" id="GO:0004371">
    <property type="term" value="F:glycerone kinase activity"/>
    <property type="evidence" value="ECO:0007669"/>
    <property type="project" value="UniProtKB-EC"/>
</dbReference>
<evidence type="ECO:0000256" key="10">
    <source>
        <dbReference type="ARBA" id="ARBA00048898"/>
    </source>
</evidence>
<evidence type="ECO:0000256" key="8">
    <source>
        <dbReference type="ARBA" id="ARBA00022840"/>
    </source>
</evidence>
<evidence type="ECO:0000256" key="6">
    <source>
        <dbReference type="ARBA" id="ARBA00022777"/>
    </source>
</evidence>
<evidence type="ECO:0000256" key="1">
    <source>
        <dbReference type="ARBA" id="ARBA00003264"/>
    </source>
</evidence>
<dbReference type="EMBL" id="BAUL01000193">
    <property type="protein sequence ID" value="GAD97301.1"/>
    <property type="molecule type" value="Genomic_DNA"/>
</dbReference>
<dbReference type="InterPro" id="IPR050861">
    <property type="entry name" value="Dihydroxyacetone_Kinase"/>
</dbReference>
<comment type="caution">
    <text evidence="15">The sequence shown here is derived from an EMBL/GenBank/DDBJ whole genome shotgun (WGS) entry which is preliminary data.</text>
</comment>
<dbReference type="Proteomes" id="UP000018001">
    <property type="component" value="Unassembled WGS sequence"/>
</dbReference>
<dbReference type="UniPathway" id="UPA00617">
    <property type="reaction ID" value="UER00669"/>
</dbReference>
<dbReference type="AlphaFoldDB" id="V5G5P1"/>
<comment type="similarity">
    <text evidence="3">Belongs to the dihydroxyacetone kinase (DAK) family.</text>
</comment>
<evidence type="ECO:0000313" key="15">
    <source>
        <dbReference type="EMBL" id="GAD97301.1"/>
    </source>
</evidence>
<feature type="active site" description="Tele-hemiaminal-histidine intermediate" evidence="11">
    <location>
        <position position="222"/>
    </location>
</feature>
<dbReference type="PANTHER" id="PTHR28629:SF4">
    <property type="entry name" value="TRIOKINASE_FMN CYCLASE"/>
    <property type="match status" value="1"/>
</dbReference>
<evidence type="ECO:0000256" key="5">
    <source>
        <dbReference type="ARBA" id="ARBA00022741"/>
    </source>
</evidence>
<evidence type="ECO:0000256" key="3">
    <source>
        <dbReference type="ARBA" id="ARBA00008757"/>
    </source>
</evidence>
<dbReference type="InterPro" id="IPR004006">
    <property type="entry name" value="DhaK_dom"/>
</dbReference>
<dbReference type="GO" id="GO:0005829">
    <property type="term" value="C:cytosol"/>
    <property type="evidence" value="ECO:0007669"/>
    <property type="project" value="TreeGrafter"/>
</dbReference>
<keyword evidence="5" id="KW-0547">Nucleotide-binding</keyword>
<feature type="binding site" evidence="12">
    <location>
        <position position="107"/>
    </location>
    <ligand>
        <name>substrate</name>
    </ligand>
</feature>
<dbReference type="FunFam" id="3.30.1180.20:FF:000001">
    <property type="entry name" value="Dihydroxyacetone kinase 1"/>
    <property type="match status" value="1"/>
</dbReference>
<name>V5G5P1_BYSSN</name>
<feature type="binding site" evidence="12">
    <location>
        <position position="112"/>
    </location>
    <ligand>
        <name>substrate</name>
    </ligand>
</feature>
<comment type="function">
    <text evidence="1">Catalyzes both the phosphorylation of dihydroxyacetone and of glyceraldehyde.</text>
</comment>
<feature type="domain" description="DhaL" evidence="13">
    <location>
        <begin position="389"/>
        <end position="605"/>
    </location>
</feature>
<evidence type="ECO:0000259" key="13">
    <source>
        <dbReference type="PROSITE" id="PS51480"/>
    </source>
</evidence>
<feature type="domain" description="DhaK" evidence="14">
    <location>
        <begin position="10"/>
        <end position="349"/>
    </location>
</feature>
<comment type="catalytic activity">
    <reaction evidence="10">
        <text>dihydroxyacetone + ATP = dihydroxyacetone phosphate + ADP + H(+)</text>
        <dbReference type="Rhea" id="RHEA:15773"/>
        <dbReference type="ChEBI" id="CHEBI:15378"/>
        <dbReference type="ChEBI" id="CHEBI:16016"/>
        <dbReference type="ChEBI" id="CHEBI:30616"/>
        <dbReference type="ChEBI" id="CHEBI:57642"/>
        <dbReference type="ChEBI" id="CHEBI:456216"/>
        <dbReference type="EC" id="2.7.1.29"/>
    </reaction>
</comment>
<organism evidence="15 16">
    <name type="scientific">Byssochlamys spectabilis (strain No. 5 / NBRC 109023)</name>
    <name type="common">Paecilomyces variotii</name>
    <dbReference type="NCBI Taxonomy" id="1356009"/>
    <lineage>
        <taxon>Eukaryota</taxon>
        <taxon>Fungi</taxon>
        <taxon>Dikarya</taxon>
        <taxon>Ascomycota</taxon>
        <taxon>Pezizomycotina</taxon>
        <taxon>Eurotiomycetes</taxon>
        <taxon>Eurotiomycetidae</taxon>
        <taxon>Eurotiales</taxon>
        <taxon>Thermoascaceae</taxon>
        <taxon>Paecilomyces</taxon>
    </lineage>
</organism>
<keyword evidence="16" id="KW-1185">Reference proteome</keyword>
<dbReference type="OrthoDB" id="1724672at2759"/>
<dbReference type="SUPFAM" id="SSF101473">
    <property type="entry name" value="DhaL-like"/>
    <property type="match status" value="1"/>
</dbReference>
<dbReference type="PROSITE" id="PS51481">
    <property type="entry name" value="DHAK"/>
    <property type="match status" value="1"/>
</dbReference>
<dbReference type="Pfam" id="PF02734">
    <property type="entry name" value="Dak2"/>
    <property type="match status" value="1"/>
</dbReference>
<dbReference type="SUPFAM" id="SSF82549">
    <property type="entry name" value="DAK1/DegV-like"/>
    <property type="match status" value="1"/>
</dbReference>
<dbReference type="NCBIfam" id="TIGR02361">
    <property type="entry name" value="dak_ATP"/>
    <property type="match status" value="1"/>
</dbReference>
<dbReference type="FunFam" id="3.40.50.10440:FF:000001">
    <property type="entry name" value="Dihydroxyacetone kinase, DhaK subunit"/>
    <property type="match status" value="1"/>
</dbReference>
<proteinExistence type="inferred from homology"/>
<keyword evidence="4" id="KW-0808">Transferase</keyword>
<dbReference type="PANTHER" id="PTHR28629">
    <property type="entry name" value="TRIOKINASE/FMN CYCLASE"/>
    <property type="match status" value="1"/>
</dbReference>
<evidence type="ECO:0000256" key="9">
    <source>
        <dbReference type="ARBA" id="ARBA00047974"/>
    </source>
</evidence>
<keyword evidence="6 15" id="KW-0418">Kinase</keyword>
<dbReference type="InterPro" id="IPR012734">
    <property type="entry name" value="DhaK_ATP"/>
</dbReference>
<evidence type="ECO:0000256" key="11">
    <source>
        <dbReference type="PIRSR" id="PIRSR612734-1"/>
    </source>
</evidence>
<evidence type="ECO:0000256" key="4">
    <source>
        <dbReference type="ARBA" id="ARBA00022679"/>
    </source>
</evidence>
<comment type="catalytic activity">
    <reaction evidence="9">
        <text>D-glyceraldehyde + ATP = D-glyceraldehyde 3-phosphate + ADP + H(+)</text>
        <dbReference type="Rhea" id="RHEA:13941"/>
        <dbReference type="ChEBI" id="CHEBI:15378"/>
        <dbReference type="ChEBI" id="CHEBI:17378"/>
        <dbReference type="ChEBI" id="CHEBI:30616"/>
        <dbReference type="ChEBI" id="CHEBI:59776"/>
        <dbReference type="ChEBI" id="CHEBI:456216"/>
        <dbReference type="EC" id="2.7.1.28"/>
    </reaction>
</comment>
<dbReference type="FunFam" id="1.25.40.340:FF:000001">
    <property type="entry name" value="Dihydroxyacetone kinase 1"/>
    <property type="match status" value="1"/>
</dbReference>
<accession>V5G5P1</accession>
<sequence>MASERRFIQDPALLVREWSRAQLQLQPGLRFDERFGVLFKPNLADANRVTVISGGGSGHEPAHAGYIGDGMLDATVAGTIFASPNIRQIYRGLEAAASPKGTIIVVKNYTGDKLNFSLAAERYKAATGQDVRVVLVAEDVSVPRSRGKFVGRRGLAGAILIHKVAGGAAHRGLDIDRIVQLCDKISNNMGTIGVSLAPCYVPGQQGVEAGHGEDINLGMGIHNEPAFDRMPADTPTEDVIKKMLNLLLDWTNKEHGFLSAEAVKPGRRFVLLMNNLGGLSTVELGALTSLVSTQLKSTYNIVPCRTYAGTFLSALDGRGFSITLLSLDDSEDASTILSLLNDPTTANGWASSIPIDQWSKESAISEPTDDHGAEKPRRTSLNDIYCDKEAFVKVIKSIYKEVAAVEPALTQYDTIMGDGDCGTTLLAGAQAMLQGAESGSIPTHSLTQGTLALAEIVTEAMGGTSGGIYGIYLSAFAASLNQLYEANATIDVRYFARAAVEALNALEKFTGARVGDRTLMDALIPFVTTLDRVSKEKPQGLAALEAAAAEASAGSENTRNLQARFGRSAYVKDDSGTQQAQGDDAARVPDPGAYGLAAVLNGLVKALK</sequence>
<evidence type="ECO:0000256" key="12">
    <source>
        <dbReference type="PIRSR" id="PIRSR612734-2"/>
    </source>
</evidence>